<evidence type="ECO:0000313" key="2">
    <source>
        <dbReference type="EMBL" id="CEL63495.1"/>
    </source>
</evidence>
<reference evidence="2 3" key="1">
    <citation type="submission" date="2014-11" db="EMBL/GenBank/DDBJ databases">
        <authorList>
            <person name="Wibberg Daniel"/>
        </authorList>
    </citation>
    <scope>NUCLEOTIDE SEQUENCE [LARGE SCALE GENOMIC DNA]</scope>
    <source>
        <strain evidence="2">Rhizoctonia solani AG1-IB 7/3/14</strain>
    </source>
</reference>
<evidence type="ECO:0000256" key="1">
    <source>
        <dbReference type="SAM" id="Phobius"/>
    </source>
</evidence>
<organism evidence="2 3">
    <name type="scientific">Thanatephorus cucumeris (strain AG1-IB / isolate 7/3/14)</name>
    <name type="common">Lettuce bottom rot fungus</name>
    <name type="synonym">Rhizoctonia solani</name>
    <dbReference type="NCBI Taxonomy" id="1108050"/>
    <lineage>
        <taxon>Eukaryota</taxon>
        <taxon>Fungi</taxon>
        <taxon>Dikarya</taxon>
        <taxon>Basidiomycota</taxon>
        <taxon>Agaricomycotina</taxon>
        <taxon>Agaricomycetes</taxon>
        <taxon>Cantharellales</taxon>
        <taxon>Ceratobasidiaceae</taxon>
        <taxon>Rhizoctonia</taxon>
        <taxon>Rhizoctonia solani AG-1</taxon>
    </lineage>
</organism>
<dbReference type="AlphaFoldDB" id="A0A0B7G0L6"/>
<dbReference type="Proteomes" id="UP000059188">
    <property type="component" value="Unassembled WGS sequence"/>
</dbReference>
<feature type="transmembrane region" description="Helical" evidence="1">
    <location>
        <begin position="48"/>
        <end position="67"/>
    </location>
</feature>
<keyword evidence="1" id="KW-0472">Membrane</keyword>
<keyword evidence="3" id="KW-1185">Reference proteome</keyword>
<keyword evidence="1" id="KW-0812">Transmembrane</keyword>
<accession>A0A0B7G0L6</accession>
<keyword evidence="1" id="KW-1133">Transmembrane helix</keyword>
<gene>
    <name evidence="2" type="ORF">RSOLAG1IB_12677</name>
</gene>
<dbReference type="EMBL" id="LN679936">
    <property type="protein sequence ID" value="CEL63495.1"/>
    <property type="molecule type" value="Genomic_DNA"/>
</dbReference>
<protein>
    <submittedName>
        <fullName evidence="2">Uncharacterized protein</fullName>
    </submittedName>
</protein>
<evidence type="ECO:0000313" key="3">
    <source>
        <dbReference type="Proteomes" id="UP000059188"/>
    </source>
</evidence>
<proteinExistence type="predicted"/>
<sequence>MTKSEPWVETLRLCESRPCILHQHNHPTYVPAPGAGHYRAHWMWYREVLLSATFPLVAPPVFLNLLIKLNSSLIQRQGHRMLGYPMRNLTRTAAMKGWIVWTERKCLWVIGFKCYQSDIAAWVVSSKYRSSHGLECISGLVPSPVSP</sequence>
<name>A0A0B7G0L6_THACB</name>